<dbReference type="EMBL" id="FOYP01000001">
    <property type="protein sequence ID" value="SFR35734.1"/>
    <property type="molecule type" value="Genomic_DNA"/>
</dbReference>
<dbReference type="RefSeq" id="WP_090196858.1">
    <property type="nucleotide sequence ID" value="NZ_FOYP01000001.1"/>
</dbReference>
<dbReference type="Proteomes" id="UP000199478">
    <property type="component" value="Unassembled WGS sequence"/>
</dbReference>
<reference evidence="3" key="1">
    <citation type="submission" date="2016-10" db="EMBL/GenBank/DDBJ databases">
        <authorList>
            <person name="Varghese N."/>
            <person name="Submissions S."/>
        </authorList>
    </citation>
    <scope>NUCLEOTIDE SEQUENCE [LARGE SCALE GENOMIC DNA]</scope>
    <source>
        <strain evidence="3">DSM 26879</strain>
    </source>
</reference>
<evidence type="ECO:0000313" key="3">
    <source>
        <dbReference type="Proteomes" id="UP000199478"/>
    </source>
</evidence>
<dbReference type="STRING" id="390270.SAMN04488005_0863"/>
<protein>
    <submittedName>
        <fullName evidence="2">Predicted membrane protein</fullName>
    </submittedName>
</protein>
<feature type="transmembrane region" description="Helical" evidence="1">
    <location>
        <begin position="174"/>
        <end position="196"/>
    </location>
</feature>
<keyword evidence="1" id="KW-0472">Membrane</keyword>
<dbReference type="InterPro" id="IPR018750">
    <property type="entry name" value="DUF2306_membrane"/>
</dbReference>
<keyword evidence="1" id="KW-0812">Transmembrane</keyword>
<organism evidence="2 3">
    <name type="scientific">Yoonia tamlensis</name>
    <dbReference type="NCBI Taxonomy" id="390270"/>
    <lineage>
        <taxon>Bacteria</taxon>
        <taxon>Pseudomonadati</taxon>
        <taxon>Pseudomonadota</taxon>
        <taxon>Alphaproteobacteria</taxon>
        <taxon>Rhodobacterales</taxon>
        <taxon>Paracoccaceae</taxon>
        <taxon>Yoonia</taxon>
    </lineage>
</organism>
<feature type="transmembrane region" description="Helical" evidence="1">
    <location>
        <begin position="12"/>
        <end position="33"/>
    </location>
</feature>
<feature type="transmembrane region" description="Helical" evidence="1">
    <location>
        <begin position="45"/>
        <end position="66"/>
    </location>
</feature>
<dbReference type="Pfam" id="PF10067">
    <property type="entry name" value="DUF2306"/>
    <property type="match status" value="1"/>
</dbReference>
<evidence type="ECO:0000313" key="2">
    <source>
        <dbReference type="EMBL" id="SFR35734.1"/>
    </source>
</evidence>
<proteinExistence type="predicted"/>
<name>A0A1I6G0L4_9RHOB</name>
<accession>A0A1I6G0L4</accession>
<dbReference type="OrthoDB" id="8759010at2"/>
<feature type="transmembrane region" description="Helical" evidence="1">
    <location>
        <begin position="144"/>
        <end position="162"/>
    </location>
</feature>
<sequence>MPPIILKARTGIFWFLCLIIALASALLLWPGVAGSLPHIAYHYEARAVALLGHIAFAATALAIMPFQFNATLRGSRPRLHRTLGRIYVIACVIAGICGFWLAIWTQAGLVAMFGFGLLAVIWIYATVQAYVTARVRNIAQHKRWMIRSGALTFAAVTLRLYLGVGVVTGSDFEAIYPLVAWACWVPNLIVAEWWLLDDTARNRAVSPAL</sequence>
<feature type="transmembrane region" description="Helical" evidence="1">
    <location>
        <begin position="109"/>
        <end position="132"/>
    </location>
</feature>
<keyword evidence="1" id="KW-1133">Transmembrane helix</keyword>
<evidence type="ECO:0000256" key="1">
    <source>
        <dbReference type="SAM" id="Phobius"/>
    </source>
</evidence>
<feature type="transmembrane region" description="Helical" evidence="1">
    <location>
        <begin position="86"/>
        <end position="103"/>
    </location>
</feature>
<dbReference type="AlphaFoldDB" id="A0A1I6G0L4"/>
<keyword evidence="3" id="KW-1185">Reference proteome</keyword>
<gene>
    <name evidence="2" type="ORF">SAMN04488005_0863</name>
</gene>